<feature type="compositionally biased region" description="Polar residues" evidence="4">
    <location>
        <begin position="689"/>
        <end position="706"/>
    </location>
</feature>
<keyword evidence="1" id="KW-0677">Repeat</keyword>
<evidence type="ECO:0000313" key="5">
    <source>
        <dbReference type="EMBL" id="GKT34797.1"/>
    </source>
</evidence>
<dbReference type="PANTHER" id="PTHR24173:SF74">
    <property type="entry name" value="ANKYRIN REPEAT DOMAIN-CONTAINING PROTEIN 16"/>
    <property type="match status" value="1"/>
</dbReference>
<dbReference type="EMBL" id="BQXS01010869">
    <property type="protein sequence ID" value="GKT34797.1"/>
    <property type="molecule type" value="Genomic_DNA"/>
</dbReference>
<feature type="region of interest" description="Disordered" evidence="4">
    <location>
        <begin position="1691"/>
        <end position="1713"/>
    </location>
</feature>
<evidence type="ECO:0000256" key="3">
    <source>
        <dbReference type="PROSITE-ProRule" id="PRU00023"/>
    </source>
</evidence>
<feature type="repeat" description="ANK" evidence="3">
    <location>
        <begin position="1509"/>
        <end position="1541"/>
    </location>
</feature>
<dbReference type="SMART" id="SM00248">
    <property type="entry name" value="ANK"/>
    <property type="match status" value="8"/>
</dbReference>
<dbReference type="InterPro" id="IPR036770">
    <property type="entry name" value="Ankyrin_rpt-contain_sf"/>
</dbReference>
<keyword evidence="6" id="KW-1185">Reference proteome</keyword>
<feature type="repeat" description="ANK" evidence="3">
    <location>
        <begin position="1361"/>
        <end position="1393"/>
    </location>
</feature>
<evidence type="ECO:0000256" key="1">
    <source>
        <dbReference type="ARBA" id="ARBA00022737"/>
    </source>
</evidence>
<evidence type="ECO:0000313" key="6">
    <source>
        <dbReference type="Proteomes" id="UP001057375"/>
    </source>
</evidence>
<dbReference type="PROSITE" id="PS50088">
    <property type="entry name" value="ANK_REPEAT"/>
    <property type="match status" value="3"/>
</dbReference>
<evidence type="ECO:0000256" key="2">
    <source>
        <dbReference type="ARBA" id="ARBA00023043"/>
    </source>
</evidence>
<feature type="repeat" description="ANK" evidence="3">
    <location>
        <begin position="1476"/>
        <end position="1508"/>
    </location>
</feature>
<comment type="caution">
    <text evidence="5">The sequence shown here is derived from an EMBL/GenBank/DDBJ whole genome shotgun (WGS) entry which is preliminary data.</text>
</comment>
<feature type="region of interest" description="Disordered" evidence="4">
    <location>
        <begin position="289"/>
        <end position="310"/>
    </location>
</feature>
<feature type="region of interest" description="Disordered" evidence="4">
    <location>
        <begin position="689"/>
        <end position="764"/>
    </location>
</feature>
<keyword evidence="2 3" id="KW-0040">ANK repeat</keyword>
<evidence type="ECO:0000256" key="4">
    <source>
        <dbReference type="SAM" id="MobiDB-lite"/>
    </source>
</evidence>
<feature type="compositionally biased region" description="Basic and acidic residues" evidence="4">
    <location>
        <begin position="707"/>
        <end position="764"/>
    </location>
</feature>
<dbReference type="InterPro" id="IPR002110">
    <property type="entry name" value="Ankyrin_rpt"/>
</dbReference>
<feature type="non-terminal residue" evidence="5">
    <location>
        <position position="1746"/>
    </location>
</feature>
<protein>
    <submittedName>
        <fullName evidence="5">Uncharacterized protein</fullName>
    </submittedName>
</protein>
<dbReference type="PANTHER" id="PTHR24173">
    <property type="entry name" value="ANKYRIN REPEAT CONTAINING"/>
    <property type="match status" value="1"/>
</dbReference>
<reference evidence="5" key="1">
    <citation type="submission" date="2022-03" db="EMBL/GenBank/DDBJ databases">
        <title>Draft genome sequence of Aduncisulcus paluster, a free-living microaerophilic Fornicata.</title>
        <authorList>
            <person name="Yuyama I."/>
            <person name="Kume K."/>
            <person name="Tamura T."/>
            <person name="Inagaki Y."/>
            <person name="Hashimoto T."/>
        </authorList>
    </citation>
    <scope>NUCLEOTIDE SEQUENCE</scope>
    <source>
        <strain evidence="5">NY0171</strain>
    </source>
</reference>
<feature type="region of interest" description="Disordered" evidence="4">
    <location>
        <begin position="488"/>
        <end position="515"/>
    </location>
</feature>
<dbReference type="Proteomes" id="UP001057375">
    <property type="component" value="Unassembled WGS sequence"/>
</dbReference>
<dbReference type="PROSITE" id="PS50297">
    <property type="entry name" value="ANK_REP_REGION"/>
    <property type="match status" value="3"/>
</dbReference>
<proteinExistence type="predicted"/>
<organism evidence="5 6">
    <name type="scientific">Aduncisulcus paluster</name>
    <dbReference type="NCBI Taxonomy" id="2918883"/>
    <lineage>
        <taxon>Eukaryota</taxon>
        <taxon>Metamonada</taxon>
        <taxon>Carpediemonas-like organisms</taxon>
        <taxon>Aduncisulcus</taxon>
    </lineage>
</organism>
<dbReference type="SUPFAM" id="SSF48403">
    <property type="entry name" value="Ankyrin repeat"/>
    <property type="match status" value="1"/>
</dbReference>
<gene>
    <name evidence="5" type="ORF">ADUPG1_008084</name>
</gene>
<feature type="region of interest" description="Disordered" evidence="4">
    <location>
        <begin position="973"/>
        <end position="994"/>
    </location>
</feature>
<accession>A0ABQ5KQP1</accession>
<dbReference type="Gene3D" id="1.25.40.20">
    <property type="entry name" value="Ankyrin repeat-containing domain"/>
    <property type="match status" value="2"/>
</dbReference>
<dbReference type="Pfam" id="PF12796">
    <property type="entry name" value="Ank_2"/>
    <property type="match status" value="2"/>
</dbReference>
<feature type="compositionally biased region" description="Basic and acidic residues" evidence="4">
    <location>
        <begin position="289"/>
        <end position="298"/>
    </location>
</feature>
<name>A0ABQ5KQP1_9EUKA</name>
<sequence length="1746" mass="190885">MSSHRVADTILQENLFPGQTTCSIFSRRRQKLMVFWSSSTITPKKANVTSFTGISSHDTSSNTLTSPHNLSIADLESISDKSMRTFPIPFPIYHAVEWGKGILCYSSQASIQRGPSTQSIVIPALVFISFNSGHSMNIKLITEFNCPSSSTVSEIARGLGFISSGDSVTVDVDEYDPHYVTFYRHSLRYKEELRKETLARETAASDGTVAVHGPDGKSESAFMAYSRQLFMNRDGKSSTDSAAVQEAASDEPSLDMKPPLFAHQLSHLLMSIPCSLISMHTVTVPLTRDRREQRESEQTRVANLKSRSETAKTRSLSDISQFLAHQAIEFKAQRSMRVDVRDSIKEVITGSSSDQIDFSSSHGADLSSGMDEYGANPRMSHMSSSTAGPDDALMNLASSLYEKELWCVCENMIYVVGDDLTLKAVINIKDLIHSSSALPGIIVPNTKITAGCVGMGEEQEVKKKNPPGMVSVGLGPGGVVSKTLRRRSSLGVRSSNYSSDNTDPRRMESSDGYTAGDQRADHKVIVMTHRHFIIATTLTTHVYVCQTYPRVSPVMNITAVFCDKERMRKELAAGGIKNVPRSSSSKSKSIIHDQALVSGGMYISPFFIPSHPLAHSLTPMNMPPSLIAAMSLNTCPISSLCMGDGACGSLVVDTFLQCHPKLRSSLYQLAEEEREKIRKMQEEEESILFGTTTDTHSGAKNRSHSLGSEDHGSEKASIEEEISEGRTKELSREREQAVQELEEKRRSEQMKQEEMARHSLADDKSLLSADKSSSFSHDDLGLSVIPSSSFPPSMRPNGIISTAPSDPLLVPLSTSSPSSSLPPIPGAKDALPVAPSHSTLLAGVRGVVCVGFTDGCVCLCKFVKKMIVGIGGVGIGVGIDEIWARLREDNEDTGESSQSDYIIPSGPSNFVSSVSVESSELSHLLKTSPLRYFLHKLITPHVNDIHVESKDGKDLTVSSENLFPTNPMDASGLNVGSLAPKPPPHSTSSLPTTQLTSPPTCMSSSFSIPQFSFFSPILSCSLSSSLMLVINDVHNTRVVDIGPGKGVASNEVIFCSGLCESNSIQSALIHKDDISEDLSGFEYAYSDADLCKSVIRSSAWGKRSGFSSVSILQPMKFPLPAHTYFMTSSLLFVAHNNTETIARFSGRSSLASSVHEHRLESGGMFENLPQGRVSFVSLHPSSSSMALIRHIVRGELGEVLTMIVETQGGPSRIGGMSKEMYESSSSSVGADVDSSSRSVGLTVNTDKTLSHSPLIQACSCRRYGVMLLLLTRGESVDVLTMIVETQGGPSRIGGMSKEMYESSSSSVGADVDSSSRSVGLTVNTDKTISHSPLIQACSCRRYGVMLLLLTRGESVDVRNSDGNTCLHLCCQNGDVRGIEVLLRHGVSIQIINNLKQTPLHMCSDVNVLEMILTNSPHPLQLLFSKDCHGYTPVHEYCRKGQEQCVRLCIKQCLKDVDDPKERVKQIHDFLELRDNSGYTPLHHAAMNGHDLVIGILLLMGVDVNARGNDGRTPLHLAVLHSHQKATKTLLGFGARRDILSSKNRTPLHLALSVGAVSCIEHLLRYSPVIYNLEYVAAAQRKKSDERRVMSIVDCMEVFSKICDICESEGMGWKNGGRTWCRGNWSLEQTMPIGSDSQYGVTGVSVPVERFPMSEFVCELHNSERLIKAIFLERFKEAKNRLEKEEKLKEEKEKLKGVAASPENIEVSKAEEEEQEMKIEVELTEEQKKEHSKLCGLILRPSLLPLY</sequence>
<feature type="region of interest" description="Disordered" evidence="4">
    <location>
        <begin position="234"/>
        <end position="255"/>
    </location>
</feature>